<reference evidence="1 2" key="1">
    <citation type="journal article" date="2018" name="Front. Plant Sci.">
        <title>Red Clover (Trifolium pratense) and Zigzag Clover (T. medium) - A Picture of Genomic Similarities and Differences.</title>
        <authorList>
            <person name="Dluhosova J."/>
            <person name="Istvanek J."/>
            <person name="Nedelnik J."/>
            <person name="Repkova J."/>
        </authorList>
    </citation>
    <scope>NUCLEOTIDE SEQUENCE [LARGE SCALE GENOMIC DNA]</scope>
    <source>
        <strain evidence="2">cv. 10/8</strain>
        <tissue evidence="1">Leaf</tissue>
    </source>
</reference>
<organism evidence="1 2">
    <name type="scientific">Trifolium medium</name>
    <dbReference type="NCBI Taxonomy" id="97028"/>
    <lineage>
        <taxon>Eukaryota</taxon>
        <taxon>Viridiplantae</taxon>
        <taxon>Streptophyta</taxon>
        <taxon>Embryophyta</taxon>
        <taxon>Tracheophyta</taxon>
        <taxon>Spermatophyta</taxon>
        <taxon>Magnoliopsida</taxon>
        <taxon>eudicotyledons</taxon>
        <taxon>Gunneridae</taxon>
        <taxon>Pentapetalae</taxon>
        <taxon>rosids</taxon>
        <taxon>fabids</taxon>
        <taxon>Fabales</taxon>
        <taxon>Fabaceae</taxon>
        <taxon>Papilionoideae</taxon>
        <taxon>50 kb inversion clade</taxon>
        <taxon>NPAAA clade</taxon>
        <taxon>Hologalegina</taxon>
        <taxon>IRL clade</taxon>
        <taxon>Trifolieae</taxon>
        <taxon>Trifolium</taxon>
    </lineage>
</organism>
<evidence type="ECO:0000313" key="1">
    <source>
        <dbReference type="EMBL" id="MCI83562.1"/>
    </source>
</evidence>
<feature type="non-terminal residue" evidence="1">
    <location>
        <position position="42"/>
    </location>
</feature>
<protein>
    <submittedName>
        <fullName evidence="1">Uncharacterized protein</fullName>
    </submittedName>
</protein>
<keyword evidence="2" id="KW-1185">Reference proteome</keyword>
<dbReference type="Proteomes" id="UP000265520">
    <property type="component" value="Unassembled WGS sequence"/>
</dbReference>
<name>A0A392V7Y2_9FABA</name>
<accession>A0A392V7Y2</accession>
<evidence type="ECO:0000313" key="2">
    <source>
        <dbReference type="Proteomes" id="UP000265520"/>
    </source>
</evidence>
<dbReference type="EMBL" id="LXQA011070070">
    <property type="protein sequence ID" value="MCI83562.1"/>
    <property type="molecule type" value="Genomic_DNA"/>
</dbReference>
<proteinExistence type="predicted"/>
<dbReference type="AlphaFoldDB" id="A0A392V7Y2"/>
<comment type="caution">
    <text evidence="1">The sequence shown here is derived from an EMBL/GenBank/DDBJ whole genome shotgun (WGS) entry which is preliminary data.</text>
</comment>
<sequence>MIGDSTMVYDGQRGVEERRQRADLRRAVAAGRRGVSDGVLQV</sequence>